<keyword evidence="2" id="KW-1185">Reference proteome</keyword>
<dbReference type="Proteomes" id="UP001597183">
    <property type="component" value="Unassembled WGS sequence"/>
</dbReference>
<dbReference type="EMBL" id="JBHTMK010000007">
    <property type="protein sequence ID" value="MFD1364959.1"/>
    <property type="molecule type" value="Genomic_DNA"/>
</dbReference>
<protein>
    <submittedName>
        <fullName evidence="1">Uncharacterized protein</fullName>
    </submittedName>
</protein>
<proteinExistence type="predicted"/>
<accession>A0ABW4A2R8</accession>
<name>A0ABW4A2R8_9ACTN</name>
<evidence type="ECO:0000313" key="1">
    <source>
        <dbReference type="EMBL" id="MFD1364959.1"/>
    </source>
</evidence>
<comment type="caution">
    <text evidence="1">The sequence shown here is derived from an EMBL/GenBank/DDBJ whole genome shotgun (WGS) entry which is preliminary data.</text>
</comment>
<reference evidence="2" key="1">
    <citation type="journal article" date="2019" name="Int. J. Syst. Evol. Microbiol.">
        <title>The Global Catalogue of Microorganisms (GCM) 10K type strain sequencing project: providing services to taxonomists for standard genome sequencing and annotation.</title>
        <authorList>
            <consortium name="The Broad Institute Genomics Platform"/>
            <consortium name="The Broad Institute Genome Sequencing Center for Infectious Disease"/>
            <person name="Wu L."/>
            <person name="Ma J."/>
        </authorList>
    </citation>
    <scope>NUCLEOTIDE SEQUENCE [LARGE SCALE GENOMIC DNA]</scope>
    <source>
        <strain evidence="2">CCM 7526</strain>
    </source>
</reference>
<organism evidence="1 2">
    <name type="scientific">Actinoplanes sichuanensis</name>
    <dbReference type="NCBI Taxonomy" id="512349"/>
    <lineage>
        <taxon>Bacteria</taxon>
        <taxon>Bacillati</taxon>
        <taxon>Actinomycetota</taxon>
        <taxon>Actinomycetes</taxon>
        <taxon>Micromonosporales</taxon>
        <taxon>Micromonosporaceae</taxon>
        <taxon>Actinoplanes</taxon>
    </lineage>
</organism>
<evidence type="ECO:0000313" key="2">
    <source>
        <dbReference type="Proteomes" id="UP001597183"/>
    </source>
</evidence>
<dbReference type="RefSeq" id="WP_317795306.1">
    <property type="nucleotide sequence ID" value="NZ_AP028461.1"/>
</dbReference>
<gene>
    <name evidence="1" type="ORF">ACFQ5G_06330</name>
</gene>
<sequence length="120" mass="13318">MRNSDILETFVQIVQGPEGNLRAVELAGLGIAAEARCTLLLLADKAGPSRGSGPGWLQRSRDFADCLIELGEIGDSLAEVWRARRAHELDEEAFSEQLNHHVRRLQAWPESSGLLDERQE</sequence>